<evidence type="ECO:0000256" key="3">
    <source>
        <dbReference type="SAM" id="Coils"/>
    </source>
</evidence>
<dbReference type="Pfam" id="PF15898">
    <property type="entry name" value="PRKG1_interact"/>
    <property type="match status" value="1"/>
</dbReference>
<sequence>MAALSPLSRAPASGVPQSPQLPRASPRHRQALDIGCPAAQSRPEAQASLGWRLPSCPGPPEAQSDENEQEQQSDTEEGSNKKETQTDSISRYETSSTSASDRYDSLLGRSGSYSYLEERKPYSSRLEKDDSTDFKKLYEQILAENEKLKAQLHDTNMELTDLKLQLEKATQRQERYTDRSLLEMEKRERRALERRISEMEEELKMLPDLKADNQRLKDENGALIRVISKLSK</sequence>
<evidence type="ECO:0000313" key="6">
    <source>
        <dbReference type="EMBL" id="KAK1340891.1"/>
    </source>
</evidence>
<keyword evidence="3" id="KW-0175">Coiled coil</keyword>
<comment type="caution">
    <text evidence="6">The sequence shown here is derived from an EMBL/GenBank/DDBJ whole genome shotgun (WGS) entry which is preliminary data.</text>
</comment>
<dbReference type="GO" id="GO:0019208">
    <property type="term" value="F:phosphatase regulator activity"/>
    <property type="evidence" value="ECO:0007669"/>
    <property type="project" value="TreeGrafter"/>
</dbReference>
<keyword evidence="2" id="KW-0040">ANK repeat</keyword>
<dbReference type="InterPro" id="IPR051226">
    <property type="entry name" value="PP1_Regulatory_Subunit"/>
</dbReference>
<organism evidence="6 7">
    <name type="scientific">Cnephaeus nilssonii</name>
    <name type="common">Northern bat</name>
    <name type="synonym">Eptesicus nilssonii</name>
    <dbReference type="NCBI Taxonomy" id="3371016"/>
    <lineage>
        <taxon>Eukaryota</taxon>
        <taxon>Metazoa</taxon>
        <taxon>Chordata</taxon>
        <taxon>Craniata</taxon>
        <taxon>Vertebrata</taxon>
        <taxon>Euteleostomi</taxon>
        <taxon>Mammalia</taxon>
        <taxon>Eutheria</taxon>
        <taxon>Laurasiatheria</taxon>
        <taxon>Chiroptera</taxon>
        <taxon>Yangochiroptera</taxon>
        <taxon>Vespertilionidae</taxon>
        <taxon>Cnephaeus</taxon>
    </lineage>
</organism>
<feature type="compositionally biased region" description="Low complexity" evidence="4">
    <location>
        <begin position="105"/>
        <end position="115"/>
    </location>
</feature>
<dbReference type="GO" id="GO:0031672">
    <property type="term" value="C:A band"/>
    <property type="evidence" value="ECO:0007669"/>
    <property type="project" value="TreeGrafter"/>
</dbReference>
<feature type="domain" description="cGMP-dependent protein kinase interacting" evidence="5">
    <location>
        <begin position="133"/>
        <end position="232"/>
    </location>
</feature>
<dbReference type="EMBL" id="JAULJE010000007">
    <property type="protein sequence ID" value="KAK1340891.1"/>
    <property type="molecule type" value="Genomic_DNA"/>
</dbReference>
<evidence type="ECO:0000259" key="5">
    <source>
        <dbReference type="Pfam" id="PF15898"/>
    </source>
</evidence>
<keyword evidence="7" id="KW-1185">Reference proteome</keyword>
<evidence type="ECO:0000256" key="1">
    <source>
        <dbReference type="ARBA" id="ARBA00022737"/>
    </source>
</evidence>
<feature type="compositionally biased region" description="Acidic residues" evidence="4">
    <location>
        <begin position="63"/>
        <end position="77"/>
    </location>
</feature>
<dbReference type="Gene3D" id="6.10.250.1820">
    <property type="match status" value="1"/>
</dbReference>
<gene>
    <name evidence="6" type="ORF">QTO34_017288</name>
</gene>
<dbReference type="GO" id="GO:0019901">
    <property type="term" value="F:protein kinase binding"/>
    <property type="evidence" value="ECO:0007669"/>
    <property type="project" value="InterPro"/>
</dbReference>
<feature type="compositionally biased region" description="Low complexity" evidence="4">
    <location>
        <begin position="1"/>
        <end position="13"/>
    </location>
</feature>
<dbReference type="PANTHER" id="PTHR24179:SF20">
    <property type="entry name" value="PROTEIN PHOSPHATASE 1 REGULATORY SUBUNIT 12A"/>
    <property type="match status" value="1"/>
</dbReference>
<evidence type="ECO:0000256" key="2">
    <source>
        <dbReference type="ARBA" id="ARBA00023043"/>
    </source>
</evidence>
<evidence type="ECO:0000256" key="4">
    <source>
        <dbReference type="SAM" id="MobiDB-lite"/>
    </source>
</evidence>
<evidence type="ECO:0000313" key="7">
    <source>
        <dbReference type="Proteomes" id="UP001177744"/>
    </source>
</evidence>
<dbReference type="GO" id="GO:0004857">
    <property type="term" value="F:enzyme inhibitor activity"/>
    <property type="evidence" value="ECO:0007669"/>
    <property type="project" value="TreeGrafter"/>
</dbReference>
<dbReference type="GO" id="GO:0030018">
    <property type="term" value="C:Z disc"/>
    <property type="evidence" value="ECO:0007669"/>
    <property type="project" value="TreeGrafter"/>
</dbReference>
<dbReference type="InterPro" id="IPR031775">
    <property type="entry name" value="PRKG1_interact"/>
</dbReference>
<feature type="region of interest" description="Disordered" evidence="4">
    <location>
        <begin position="1"/>
        <end position="130"/>
    </location>
</feature>
<dbReference type="PANTHER" id="PTHR24179">
    <property type="entry name" value="PROTEIN PHOSPHATASE 1 REGULATORY SUBUNIT 12"/>
    <property type="match status" value="1"/>
</dbReference>
<protein>
    <recommendedName>
        <fullName evidence="5">cGMP-dependent protein kinase interacting domain-containing protein</fullName>
    </recommendedName>
</protein>
<dbReference type="Proteomes" id="UP001177744">
    <property type="component" value="Unassembled WGS sequence"/>
</dbReference>
<accession>A0AA40LNZ1</accession>
<feature type="coiled-coil region" evidence="3">
    <location>
        <begin position="138"/>
        <end position="219"/>
    </location>
</feature>
<feature type="compositionally biased region" description="Basic and acidic residues" evidence="4">
    <location>
        <begin position="116"/>
        <end position="130"/>
    </location>
</feature>
<keyword evidence="1" id="KW-0677">Repeat</keyword>
<proteinExistence type="predicted"/>
<dbReference type="AlphaFoldDB" id="A0AA40LNZ1"/>
<name>A0AA40LNZ1_CNENI</name>
<feature type="compositionally biased region" description="Polar residues" evidence="4">
    <location>
        <begin position="86"/>
        <end position="100"/>
    </location>
</feature>
<reference evidence="6" key="1">
    <citation type="submission" date="2023-06" db="EMBL/GenBank/DDBJ databases">
        <title>Reference genome for the Northern bat (Eptesicus nilssonii), a most northern bat species.</title>
        <authorList>
            <person name="Laine V.N."/>
            <person name="Pulliainen A.T."/>
            <person name="Lilley T.M."/>
        </authorList>
    </citation>
    <scope>NUCLEOTIDE SEQUENCE</scope>
    <source>
        <strain evidence="6">BLF_Eptnil</strain>
        <tissue evidence="6">Kidney</tissue>
    </source>
</reference>